<dbReference type="CDD" id="cd00110">
    <property type="entry name" value="LamG"/>
    <property type="match status" value="1"/>
</dbReference>
<comment type="catalytic activity">
    <reaction evidence="1">
        <text>Hydrolysis of terminal, non-reducing beta-D-mannose residues in beta-D-mannosides.</text>
        <dbReference type="EC" id="3.2.1.25"/>
    </reaction>
</comment>
<proteinExistence type="inferred from homology"/>
<dbReference type="GO" id="GO:0004567">
    <property type="term" value="F:beta-mannosidase activity"/>
    <property type="evidence" value="ECO:0007669"/>
    <property type="project" value="UniProtKB-EC"/>
</dbReference>
<dbReference type="InterPro" id="IPR006103">
    <property type="entry name" value="Glyco_hydro_2_cat"/>
</dbReference>
<evidence type="ECO:0000256" key="11">
    <source>
        <dbReference type="ARBA" id="ARBA00023295"/>
    </source>
</evidence>
<feature type="domain" description="Laminin G" evidence="14">
    <location>
        <begin position="102"/>
        <end position="227"/>
    </location>
</feature>
<reference evidence="16 17" key="1">
    <citation type="submission" date="2020-08" db="EMBL/GenBank/DDBJ databases">
        <title>Cohnella phylogeny.</title>
        <authorList>
            <person name="Dunlap C."/>
        </authorList>
    </citation>
    <scope>NUCLEOTIDE SEQUENCE [LARGE SCALE GENOMIC DNA]</scope>
    <source>
        <strain evidence="16 17">DSM 28246</strain>
    </source>
</reference>
<evidence type="ECO:0000256" key="6">
    <source>
        <dbReference type="ARBA" id="ARBA00015707"/>
    </source>
</evidence>
<dbReference type="RefSeq" id="WP_185141543.1">
    <property type="nucleotide sequence ID" value="NZ_JACJVP010000006.1"/>
</dbReference>
<dbReference type="SUPFAM" id="SSF49899">
    <property type="entry name" value="Concanavalin A-like lectins/glucanases"/>
    <property type="match status" value="2"/>
</dbReference>
<dbReference type="Gene3D" id="2.60.120.260">
    <property type="entry name" value="Galactose-binding domain-like"/>
    <property type="match status" value="1"/>
</dbReference>
<accession>A0A7X0RPX9</accession>
<dbReference type="InterPro" id="IPR013320">
    <property type="entry name" value="ConA-like_dom_sf"/>
</dbReference>
<evidence type="ECO:0000313" key="17">
    <source>
        <dbReference type="Proteomes" id="UP000547209"/>
    </source>
</evidence>
<comment type="function">
    <text evidence="2">Exoglycosidase that cleaves the single beta-linked mannose residue from the non-reducing end of all N-linked glycoprotein oligosaccharides.</text>
</comment>
<evidence type="ECO:0000256" key="4">
    <source>
        <dbReference type="ARBA" id="ARBA00011245"/>
    </source>
</evidence>
<dbReference type="PANTHER" id="PTHR43730">
    <property type="entry name" value="BETA-MANNOSIDASE"/>
    <property type="match status" value="1"/>
</dbReference>
<dbReference type="SUPFAM" id="SSF51445">
    <property type="entry name" value="(Trans)glycosidases"/>
    <property type="match status" value="1"/>
</dbReference>
<comment type="subunit">
    <text evidence="4">Monomer.</text>
</comment>
<evidence type="ECO:0000256" key="10">
    <source>
        <dbReference type="ARBA" id="ARBA00023180"/>
    </source>
</evidence>
<feature type="domain" description="Laminin G" evidence="14">
    <location>
        <begin position="305"/>
        <end position="431"/>
    </location>
</feature>
<keyword evidence="17" id="KW-1185">Reference proteome</keyword>
<dbReference type="InterPro" id="IPR013783">
    <property type="entry name" value="Ig-like_fold"/>
</dbReference>
<feature type="region of interest" description="Disordered" evidence="13">
    <location>
        <begin position="1282"/>
        <end position="1319"/>
    </location>
</feature>
<keyword evidence="11" id="KW-0326">Glycosidase</keyword>
<keyword evidence="9" id="KW-1015">Disulfide bond</keyword>
<dbReference type="SMART" id="SM00560">
    <property type="entry name" value="LamGL"/>
    <property type="match status" value="2"/>
</dbReference>
<evidence type="ECO:0000256" key="13">
    <source>
        <dbReference type="SAM" id="MobiDB-lite"/>
    </source>
</evidence>
<keyword evidence="10" id="KW-0325">Glycoprotein</keyword>
<evidence type="ECO:0000256" key="8">
    <source>
        <dbReference type="ARBA" id="ARBA00022801"/>
    </source>
</evidence>
<protein>
    <recommendedName>
        <fullName evidence="6">Beta-mannosidase</fullName>
        <ecNumber evidence="5">3.2.1.25</ecNumber>
    </recommendedName>
    <alternativeName>
        <fullName evidence="12">Lysosomal beta A mannosidase</fullName>
    </alternativeName>
</protein>
<dbReference type="Gene3D" id="3.20.20.80">
    <property type="entry name" value="Glycosidases"/>
    <property type="match status" value="1"/>
</dbReference>
<dbReference type="EMBL" id="JACJVP010000006">
    <property type="protein sequence ID" value="MBB6670114.1"/>
    <property type="molecule type" value="Genomic_DNA"/>
</dbReference>
<comment type="caution">
    <text evidence="16">The sequence shown here is derived from an EMBL/GenBank/DDBJ whole genome shotgun (WGS) entry which is preliminary data.</text>
</comment>
<gene>
    <name evidence="16" type="ORF">H7C19_05380</name>
</gene>
<evidence type="ECO:0000313" key="16">
    <source>
        <dbReference type="EMBL" id="MBB6670114.1"/>
    </source>
</evidence>
<dbReference type="SUPFAM" id="SSF49303">
    <property type="entry name" value="beta-Galactosidase/glucuronidase domain"/>
    <property type="match status" value="2"/>
</dbReference>
<dbReference type="Pfam" id="PF17753">
    <property type="entry name" value="Ig_mannosidase"/>
    <property type="match status" value="1"/>
</dbReference>
<dbReference type="SMART" id="SM00282">
    <property type="entry name" value="LamG"/>
    <property type="match status" value="2"/>
</dbReference>
<dbReference type="GO" id="GO:0006516">
    <property type="term" value="P:glycoprotein catabolic process"/>
    <property type="evidence" value="ECO:0007669"/>
    <property type="project" value="TreeGrafter"/>
</dbReference>
<feature type="compositionally biased region" description="Gly residues" evidence="13">
    <location>
        <begin position="1285"/>
        <end position="1309"/>
    </location>
</feature>
<dbReference type="InterPro" id="IPR006102">
    <property type="entry name" value="Ig-like_GH2"/>
</dbReference>
<dbReference type="PANTHER" id="PTHR43730:SF1">
    <property type="entry name" value="BETA-MANNOSIDASE"/>
    <property type="match status" value="1"/>
</dbReference>
<evidence type="ECO:0000256" key="3">
    <source>
        <dbReference type="ARBA" id="ARBA00007401"/>
    </source>
</evidence>
<evidence type="ECO:0000256" key="7">
    <source>
        <dbReference type="ARBA" id="ARBA00022729"/>
    </source>
</evidence>
<dbReference type="Proteomes" id="UP000547209">
    <property type="component" value="Unassembled WGS sequence"/>
</dbReference>
<evidence type="ECO:0000259" key="14">
    <source>
        <dbReference type="SMART" id="SM00282"/>
    </source>
</evidence>
<dbReference type="InterPro" id="IPR017853">
    <property type="entry name" value="GH"/>
</dbReference>
<comment type="similarity">
    <text evidence="3">Belongs to the glycosyl hydrolase 2 family.</text>
</comment>
<name>A0A7X0RPX9_9BACL</name>
<dbReference type="InterPro" id="IPR036156">
    <property type="entry name" value="Beta-gal/glucu_dom_sf"/>
</dbReference>
<dbReference type="InterPro" id="IPR041625">
    <property type="entry name" value="Beta-mannosidase_Ig"/>
</dbReference>
<dbReference type="Pfam" id="PF13385">
    <property type="entry name" value="Laminin_G_3"/>
    <property type="match status" value="2"/>
</dbReference>
<dbReference type="Gene3D" id="2.60.40.10">
    <property type="entry name" value="Immunoglobulins"/>
    <property type="match status" value="1"/>
</dbReference>
<dbReference type="InterPro" id="IPR001791">
    <property type="entry name" value="Laminin_G"/>
</dbReference>
<dbReference type="InterPro" id="IPR054593">
    <property type="entry name" value="Beta-mannosidase-like_N2"/>
</dbReference>
<dbReference type="InterPro" id="IPR050887">
    <property type="entry name" value="Beta-mannosidase_GH2"/>
</dbReference>
<dbReference type="Pfam" id="PF22666">
    <property type="entry name" value="Glyco_hydro_2_N2"/>
    <property type="match status" value="1"/>
</dbReference>
<dbReference type="Pfam" id="PF02836">
    <property type="entry name" value="Glyco_hydro_2_C"/>
    <property type="match status" value="1"/>
</dbReference>
<evidence type="ECO:0000256" key="1">
    <source>
        <dbReference type="ARBA" id="ARBA00000829"/>
    </source>
</evidence>
<feature type="domain" description="LamG-like jellyroll fold" evidence="15">
    <location>
        <begin position="102"/>
        <end position="232"/>
    </location>
</feature>
<keyword evidence="8" id="KW-0378">Hydrolase</keyword>
<sequence>MNVITRKGLWRTLIVWLVGSLLFVSYPPQALYAEVILPAPLAAWSLDEGTGTTAADSAGGGYDGTLAGGAGWVTDAKFGHAADFATNGSKVDIPSNDIHFGNTFTLSFWVKTPQENRLRVLLARGLNGAVGHFDVTLFPDTGILYMSAPDLSGNTISGMKIDDGAWHHVAITLGDEKLTFYKDGERVTSNTVTGAIADTTSAMAIGALTEGAFSIGGSMADVQVFGEALSATQVMKLYDPTDSILGQWNLNEGTGTVAADSSYFGRDGTITGASWASDPTFGSVLDFSAAGSRVEIGSANIDPADVFSLSAWVKAPQNRSHNQVLLAKGDGSATGHFELALAQGTGDLYFEAPDLLGDTSSGVTIDDNAWHHLLVTYNGTAMKFYIDGIWVRTSPVTGSIASSTDTLAIGSVPGGDDSMGGLMAEVKIFSKAINKPSQATEHPLKNTLFDMEKEQFNPGPSPLDGAADSIVLQQGTAAHPQAKDAMSLNGPWKMIAEGDENERSDGNWTDMNQAYEITVPTPVTAALIGLNVLEDPFTIKDTPSVTYPAAEAHKDWYFLKTFDVPAGKTFSKLSFQGVAYKSKIWLNGQLLGTHAGMHDDFSFDVDGIVTEGTNTLVVKSDARKNEAECTGIPYVTECNDYLPPQGIWKGASLEESPAVDIHSPFIATRDFTSGKMGLAVDLSAHTSASGTLLITIAPSNFTGSSYYYEYPVSAFTGEKSLNLEFHIPNPRLWWPNGGGEQNLYKLGVSFAPASGKADYAESTFGIRTVELTPGPQGSNEDEYNFNYVVNGKPTFIKGADMGVEDALLRGDYGKLERMLTLGAKQGINYIRNMGGGVPGSDDFYALCDKLGIMVYQEWTPAWSATEVMPYSILEGQVRSNTLRLRNHPSLVAYGGGNELASSTGTNMTMMGKSAYELDGTRPFFKTSPWGGSEHFYDAILNEPPADIDVYLSKKARFLGEFGEPSSPNIESVKKFMPPSLPDPDSDLESAMEMIQAQKNVTGKEATMTAHALLFAEAGSTADDFLNYRNYARATQLAQATSLRHTIDLARSSYPESAGLSYYRLYDGEYPIIFWSTIDYYGVPKMSYYFVQDSYAPLHAVARLSSFDNYGTGLSAPIYLLDDNDATANSNWQVKVKAYDHNLDLVKGETYSGTGSAGRVSQAGTFQLSANQTESSPLLIVTEVVKDGQLADRTFYWLNFEQVQGAMFDLPKTTLSWQSGNGVITVTNTGNKPAVAVSFDVEDISDEFMADDDFFWLEPGESKTVPVNTTSIDSVSAWNADAAAGSGSGGNGGDGGGDGNGSTDGAGGGSTTPARNSSSISLPVTSDGVFLGSVTIDVNAKNGRCRKDEAEGFGVF</sequence>
<dbReference type="SUPFAM" id="SSF49785">
    <property type="entry name" value="Galactose-binding domain-like"/>
    <property type="match status" value="1"/>
</dbReference>
<keyword evidence="7" id="KW-0732">Signal</keyword>
<dbReference type="Pfam" id="PF00703">
    <property type="entry name" value="Glyco_hydro_2"/>
    <property type="match status" value="1"/>
</dbReference>
<evidence type="ECO:0000256" key="2">
    <source>
        <dbReference type="ARBA" id="ARBA00003150"/>
    </source>
</evidence>
<feature type="domain" description="LamG-like jellyroll fold" evidence="15">
    <location>
        <begin position="305"/>
        <end position="436"/>
    </location>
</feature>
<evidence type="ECO:0000256" key="9">
    <source>
        <dbReference type="ARBA" id="ARBA00023157"/>
    </source>
</evidence>
<dbReference type="Gene3D" id="2.60.120.200">
    <property type="match status" value="2"/>
</dbReference>
<evidence type="ECO:0000256" key="12">
    <source>
        <dbReference type="ARBA" id="ARBA00032581"/>
    </source>
</evidence>
<dbReference type="EC" id="3.2.1.25" evidence="5"/>
<dbReference type="InterPro" id="IPR008979">
    <property type="entry name" value="Galactose-bd-like_sf"/>
</dbReference>
<organism evidence="16 17">
    <name type="scientific">Cohnella nanjingensis</name>
    <dbReference type="NCBI Taxonomy" id="1387779"/>
    <lineage>
        <taxon>Bacteria</taxon>
        <taxon>Bacillati</taxon>
        <taxon>Bacillota</taxon>
        <taxon>Bacilli</taxon>
        <taxon>Bacillales</taxon>
        <taxon>Paenibacillaceae</taxon>
        <taxon>Cohnella</taxon>
    </lineage>
</organism>
<dbReference type="InterPro" id="IPR006558">
    <property type="entry name" value="LamG-like"/>
</dbReference>
<evidence type="ECO:0000259" key="15">
    <source>
        <dbReference type="SMART" id="SM00560"/>
    </source>
</evidence>
<dbReference type="GO" id="GO:0005975">
    <property type="term" value="P:carbohydrate metabolic process"/>
    <property type="evidence" value="ECO:0007669"/>
    <property type="project" value="InterPro"/>
</dbReference>
<evidence type="ECO:0000256" key="5">
    <source>
        <dbReference type="ARBA" id="ARBA00012754"/>
    </source>
</evidence>